<dbReference type="GO" id="GO:0022857">
    <property type="term" value="F:transmembrane transporter activity"/>
    <property type="evidence" value="ECO:0007669"/>
    <property type="project" value="TreeGrafter"/>
</dbReference>
<dbReference type="InterPro" id="IPR027417">
    <property type="entry name" value="P-loop_NTPase"/>
</dbReference>
<evidence type="ECO:0000256" key="3">
    <source>
        <dbReference type="ARBA" id="ARBA00022840"/>
    </source>
</evidence>
<dbReference type="RefSeq" id="WP_048120455.1">
    <property type="nucleotide sequence ID" value="NZ_CP009520.1"/>
</dbReference>
<dbReference type="HOGENOM" id="CLU_000604_1_22_2"/>
<evidence type="ECO:0000259" key="4">
    <source>
        <dbReference type="PROSITE" id="PS50893"/>
    </source>
</evidence>
<dbReference type="FunFam" id="3.40.50.300:FF:000032">
    <property type="entry name" value="Export ABC transporter ATP-binding protein"/>
    <property type="match status" value="1"/>
</dbReference>
<dbReference type="InterPro" id="IPR015854">
    <property type="entry name" value="ABC_transpr_LolD-like"/>
</dbReference>
<accession>A0A0E3Q5H4</accession>
<protein>
    <submittedName>
        <fullName evidence="5">Cell division transporter, ATP-binding protein FtsE</fullName>
    </submittedName>
</protein>
<dbReference type="InterPro" id="IPR017911">
    <property type="entry name" value="MacB-like_ATP-bd"/>
</dbReference>
<dbReference type="GO" id="GO:0005886">
    <property type="term" value="C:plasma membrane"/>
    <property type="evidence" value="ECO:0007669"/>
    <property type="project" value="TreeGrafter"/>
</dbReference>
<dbReference type="PROSITE" id="PS00211">
    <property type="entry name" value="ABC_TRANSPORTER_1"/>
    <property type="match status" value="1"/>
</dbReference>
<evidence type="ECO:0000256" key="1">
    <source>
        <dbReference type="ARBA" id="ARBA00022448"/>
    </source>
</evidence>
<dbReference type="GO" id="GO:0016887">
    <property type="term" value="F:ATP hydrolysis activity"/>
    <property type="evidence" value="ECO:0007669"/>
    <property type="project" value="InterPro"/>
</dbReference>
<dbReference type="Proteomes" id="UP000033096">
    <property type="component" value="Chromosome"/>
</dbReference>
<name>A0A0E3Q5H4_9EURY</name>
<keyword evidence="2" id="KW-0547">Nucleotide-binding</keyword>
<keyword evidence="6" id="KW-1185">Reference proteome</keyword>
<feature type="domain" description="ABC transporter" evidence="4">
    <location>
        <begin position="6"/>
        <end position="245"/>
    </location>
</feature>
<dbReference type="GO" id="GO:0051301">
    <property type="term" value="P:cell division"/>
    <property type="evidence" value="ECO:0007669"/>
    <property type="project" value="UniProtKB-KW"/>
</dbReference>
<dbReference type="SMART" id="SM00382">
    <property type="entry name" value="AAA"/>
    <property type="match status" value="1"/>
</dbReference>
<reference evidence="5 6" key="1">
    <citation type="submission" date="2014-07" db="EMBL/GenBank/DDBJ databases">
        <title>Methanogenic archaea and the global carbon cycle.</title>
        <authorList>
            <person name="Henriksen J.R."/>
            <person name="Luke J."/>
            <person name="Reinhart S."/>
            <person name="Benedict M.N."/>
            <person name="Youngblut N.D."/>
            <person name="Metcalf M.E."/>
            <person name="Whitaker R.J."/>
            <person name="Metcalf W.W."/>
        </authorList>
    </citation>
    <scope>NUCLEOTIDE SEQUENCE [LARGE SCALE GENOMIC DNA]</scope>
    <source>
        <strain evidence="5 6">Z-761</strain>
    </source>
</reference>
<dbReference type="InterPro" id="IPR017871">
    <property type="entry name" value="ABC_transporter-like_CS"/>
</dbReference>
<dbReference type="KEGG" id="mvc:MSVAZ_1763"/>
<keyword evidence="5" id="KW-0131">Cell cycle</keyword>
<evidence type="ECO:0000313" key="6">
    <source>
        <dbReference type="Proteomes" id="UP000033096"/>
    </source>
</evidence>
<proteinExistence type="predicted"/>
<organism evidence="5 6">
    <name type="scientific">Methanosarcina vacuolata Z-761</name>
    <dbReference type="NCBI Taxonomy" id="1434123"/>
    <lineage>
        <taxon>Archaea</taxon>
        <taxon>Methanobacteriati</taxon>
        <taxon>Methanobacteriota</taxon>
        <taxon>Stenosarchaea group</taxon>
        <taxon>Methanomicrobia</taxon>
        <taxon>Methanosarcinales</taxon>
        <taxon>Methanosarcinaceae</taxon>
        <taxon>Methanosarcina</taxon>
    </lineage>
</organism>
<dbReference type="Gene3D" id="3.40.50.300">
    <property type="entry name" value="P-loop containing nucleotide triphosphate hydrolases"/>
    <property type="match status" value="1"/>
</dbReference>
<evidence type="ECO:0000313" key="5">
    <source>
        <dbReference type="EMBL" id="AKB44032.1"/>
    </source>
</evidence>
<dbReference type="InterPro" id="IPR003593">
    <property type="entry name" value="AAA+_ATPase"/>
</dbReference>
<dbReference type="PANTHER" id="PTHR24220:SF86">
    <property type="entry name" value="ABC TRANSPORTER ABCH.1"/>
    <property type="match status" value="1"/>
</dbReference>
<dbReference type="PANTHER" id="PTHR24220">
    <property type="entry name" value="IMPORT ATP-BINDING PROTEIN"/>
    <property type="match status" value="1"/>
</dbReference>
<dbReference type="GO" id="GO:0005524">
    <property type="term" value="F:ATP binding"/>
    <property type="evidence" value="ECO:0007669"/>
    <property type="project" value="UniProtKB-KW"/>
</dbReference>
<dbReference type="GO" id="GO:0098796">
    <property type="term" value="C:membrane protein complex"/>
    <property type="evidence" value="ECO:0007669"/>
    <property type="project" value="UniProtKB-ARBA"/>
</dbReference>
<dbReference type="PATRIC" id="fig|1434123.4.peg.2141"/>
<dbReference type="InterPro" id="IPR003439">
    <property type="entry name" value="ABC_transporter-like_ATP-bd"/>
</dbReference>
<dbReference type="SUPFAM" id="SSF52540">
    <property type="entry name" value="P-loop containing nucleoside triphosphate hydrolases"/>
    <property type="match status" value="1"/>
</dbReference>
<dbReference type="EMBL" id="CP009520">
    <property type="protein sequence ID" value="AKB44032.1"/>
    <property type="molecule type" value="Genomic_DNA"/>
</dbReference>
<keyword evidence="5" id="KW-0132">Cell division</keyword>
<sequence length="246" mass="27585">MENILIAFQNVWKIYQMGEVQVNALRDVNVEFKKGEFVAIIGPSGSGKSTMMNLVGCLDTPTKGKIFLKGRNIARLEESDLAALRGRTIGFVFQQYNLIPAMTALENVLLPLEIQEIDDRVAEKRAKKMLSLLGLSDKIQHKPSQLSGGQQQRVSIARALACNPEIILADEPTGALDSVTGKELLGILYRLWKEEGKTIVMVTHDLHLAKYASRHIELKDGKIIRDEMNEEKIDPETQQRMLETET</sequence>
<dbReference type="CDD" id="cd03255">
    <property type="entry name" value="ABC_MJ0796_LolCDE_FtsE"/>
    <property type="match status" value="1"/>
</dbReference>
<gene>
    <name evidence="5" type="ORF">MSVAZ_1763</name>
</gene>
<dbReference type="PROSITE" id="PS50893">
    <property type="entry name" value="ABC_TRANSPORTER_2"/>
    <property type="match status" value="1"/>
</dbReference>
<keyword evidence="3 5" id="KW-0067">ATP-binding</keyword>
<dbReference type="STRING" id="1434123.MSVAZ_1763"/>
<keyword evidence="1" id="KW-0813">Transport</keyword>
<dbReference type="GeneID" id="24810210"/>
<dbReference type="AlphaFoldDB" id="A0A0E3Q5H4"/>
<evidence type="ECO:0000256" key="2">
    <source>
        <dbReference type="ARBA" id="ARBA00022741"/>
    </source>
</evidence>
<dbReference type="Pfam" id="PF00005">
    <property type="entry name" value="ABC_tran"/>
    <property type="match status" value="1"/>
</dbReference>